<organism evidence="2">
    <name type="scientific">marine sediment metagenome</name>
    <dbReference type="NCBI Taxonomy" id="412755"/>
    <lineage>
        <taxon>unclassified sequences</taxon>
        <taxon>metagenomes</taxon>
        <taxon>ecological metagenomes</taxon>
    </lineage>
</organism>
<dbReference type="InterPro" id="IPR048068">
    <property type="entry name" value="LarA-like"/>
</dbReference>
<comment type="caution">
    <text evidence="2">The sequence shown here is derived from an EMBL/GenBank/DDBJ whole genome shotgun (WGS) entry which is preliminary data.</text>
</comment>
<dbReference type="SUPFAM" id="SSF53335">
    <property type="entry name" value="S-adenosyl-L-methionine-dependent methyltransferases"/>
    <property type="match status" value="1"/>
</dbReference>
<reference evidence="2" key="1">
    <citation type="journal article" date="2014" name="Front. Microbiol.">
        <title>High frequency of phylogenetically diverse reductive dehalogenase-homologous genes in deep subseafloor sedimentary metagenomes.</title>
        <authorList>
            <person name="Kawai M."/>
            <person name="Futagami T."/>
            <person name="Toyoda A."/>
            <person name="Takaki Y."/>
            <person name="Nishi S."/>
            <person name="Hori S."/>
            <person name="Arai W."/>
            <person name="Tsubouchi T."/>
            <person name="Morono Y."/>
            <person name="Uchiyama I."/>
            <person name="Ito T."/>
            <person name="Fujiyama A."/>
            <person name="Inagaki F."/>
            <person name="Takami H."/>
        </authorList>
    </citation>
    <scope>NUCLEOTIDE SEQUENCE</scope>
    <source>
        <strain evidence="2">Expedition CK06-06</strain>
    </source>
</reference>
<dbReference type="PANTHER" id="PTHR33171:SF17">
    <property type="entry name" value="LARA-LIKE N-TERMINAL DOMAIN-CONTAINING PROTEIN"/>
    <property type="match status" value="1"/>
</dbReference>
<accession>X0W1I8</accession>
<dbReference type="InterPro" id="IPR029063">
    <property type="entry name" value="SAM-dependent_MTases_sf"/>
</dbReference>
<dbReference type="Pfam" id="PF21113">
    <property type="entry name" value="LarA_C"/>
    <property type="match status" value="1"/>
</dbReference>
<gene>
    <name evidence="2" type="ORF">S01H1_58140</name>
</gene>
<dbReference type="PANTHER" id="PTHR33171">
    <property type="entry name" value="LAR_N DOMAIN-CONTAINING PROTEIN"/>
    <property type="match status" value="1"/>
</dbReference>
<sequence length="204" mass="22551">MALATQPAFIVNVTLNERKEVTGVFAGEMIQAHDAGIAFAERAYVQPLPQRYDIVVATNMGYPADINLYQSVKGMSVAAQAVKKGGAIVLATECADGLGQAHYAEMLAWRKTPRELLNMVLEPGFAELEQWAMQCQTMVQVRADVYLYSSLSPEQTRRTHLKHCPDIGETVASLSEDFRRKNDGKEPTILVLPFGQLAVPRVRD</sequence>
<evidence type="ECO:0000313" key="2">
    <source>
        <dbReference type="EMBL" id="GAG17212.1"/>
    </source>
</evidence>
<dbReference type="Gene3D" id="3.90.226.30">
    <property type="match status" value="1"/>
</dbReference>
<feature type="domain" description="Lactate racemase C-terminal" evidence="1">
    <location>
        <begin position="51"/>
        <end position="193"/>
    </location>
</feature>
<dbReference type="InterPro" id="IPR043166">
    <property type="entry name" value="LarA-like_C"/>
</dbReference>
<evidence type="ECO:0000259" key="1">
    <source>
        <dbReference type="Pfam" id="PF21113"/>
    </source>
</evidence>
<name>X0W1I8_9ZZZZ</name>
<dbReference type="EMBL" id="BARS01037959">
    <property type="protein sequence ID" value="GAG17212.1"/>
    <property type="molecule type" value="Genomic_DNA"/>
</dbReference>
<protein>
    <recommendedName>
        <fullName evidence="1">Lactate racemase C-terminal domain-containing protein</fullName>
    </recommendedName>
</protein>
<dbReference type="InterPro" id="IPR048520">
    <property type="entry name" value="LarA_C"/>
</dbReference>
<proteinExistence type="predicted"/>
<dbReference type="AlphaFoldDB" id="X0W1I8"/>